<name>Q0BCZ4_BURCM</name>
<gene>
    <name evidence="1" type="ordered locus">Bamb_2423</name>
</gene>
<proteinExistence type="predicted"/>
<accession>Q0BCZ4</accession>
<protein>
    <submittedName>
        <fullName evidence="1">Uncharacterized protein</fullName>
    </submittedName>
</protein>
<keyword evidence="2" id="KW-1185">Reference proteome</keyword>
<dbReference type="AlphaFoldDB" id="Q0BCZ4"/>
<evidence type="ECO:0000313" key="2">
    <source>
        <dbReference type="Proteomes" id="UP000000662"/>
    </source>
</evidence>
<dbReference type="PATRIC" id="fig|339670.21.peg.2492"/>
<evidence type="ECO:0000313" key="1">
    <source>
        <dbReference type="EMBL" id="ABI87979.1"/>
    </source>
</evidence>
<dbReference type="Proteomes" id="UP000000662">
    <property type="component" value="Chromosome 1"/>
</dbReference>
<dbReference type="KEGG" id="bam:Bamb_2423"/>
<sequence length="134" mass="14663">MTKRMDVTDARATARDAKKQADAAFYEGELERQWVPDGSHSQVARVAKRFCLVAVAGELATANGLTGWTQGEAVEAARRCFEGWLELRGGTGNSDKAEAVRQVQHFLAAHGDNRFRVDEDRRQGTDEAGRADAA</sequence>
<dbReference type="eggNOG" id="COG5519">
    <property type="taxonomic scope" value="Bacteria"/>
</dbReference>
<organism evidence="1 2">
    <name type="scientific">Burkholderia ambifaria (strain ATCC BAA-244 / DSM 16087 / CCUG 44356 / LMG 19182 / AMMD)</name>
    <name type="common">Burkholderia cepacia (strain AMMD)</name>
    <dbReference type="NCBI Taxonomy" id="339670"/>
    <lineage>
        <taxon>Bacteria</taxon>
        <taxon>Pseudomonadati</taxon>
        <taxon>Pseudomonadota</taxon>
        <taxon>Betaproteobacteria</taxon>
        <taxon>Burkholderiales</taxon>
        <taxon>Burkholderiaceae</taxon>
        <taxon>Burkholderia</taxon>
        <taxon>Burkholderia cepacia complex</taxon>
    </lineage>
</organism>
<reference evidence="1" key="1">
    <citation type="submission" date="2009-01" db="EMBL/GenBank/DDBJ databases">
        <title>Complete sequence of Chromosome 1 of Burkholderia cepacia AMMD.</title>
        <authorList>
            <consortium name="US DOE Joint Genome Institute"/>
            <person name="Copeland A."/>
            <person name="Lucas S."/>
            <person name="Lapidus A."/>
            <person name="Barry K."/>
            <person name="Detter J.C."/>
            <person name="Glavina del Rio T."/>
            <person name="Hammon N."/>
            <person name="Israni S."/>
            <person name="Pitluck S."/>
            <person name="Bruce D."/>
            <person name="Chain P."/>
            <person name="Malfatti S."/>
            <person name="Shin M."/>
            <person name="Vergez L."/>
            <person name="Schmutz J."/>
            <person name="Larimer F."/>
            <person name="Land M."/>
            <person name="Hauser L."/>
            <person name="Kyrpides N."/>
            <person name="Kim E."/>
            <person name="Parke J."/>
            <person name="Coenye T."/>
            <person name="Konstantinidis K."/>
            <person name="Ramette A."/>
            <person name="Tiedje J."/>
            <person name="Richardson P."/>
        </authorList>
    </citation>
    <scope>NUCLEOTIDE SEQUENCE [LARGE SCALE GENOMIC DNA]</scope>
    <source>
        <strain evidence="1">AMMD</strain>
    </source>
</reference>
<dbReference type="EMBL" id="CP000440">
    <property type="protein sequence ID" value="ABI87979.1"/>
    <property type="molecule type" value="Genomic_DNA"/>
</dbReference>